<evidence type="ECO:0000313" key="1">
    <source>
        <dbReference type="EMBL" id="MCD9639039.1"/>
    </source>
</evidence>
<comment type="caution">
    <text evidence="1">The sequence shown here is derived from an EMBL/GenBank/DDBJ whole genome shotgun (WGS) entry which is preliminary data.</text>
</comment>
<dbReference type="EMBL" id="JACEIK010002830">
    <property type="protein sequence ID" value="MCD9639039.1"/>
    <property type="molecule type" value="Genomic_DNA"/>
</dbReference>
<accession>A0ABS8UYK0</accession>
<reference evidence="1 2" key="1">
    <citation type="journal article" date="2021" name="BMC Genomics">
        <title>Datura genome reveals duplications of psychoactive alkaloid biosynthetic genes and high mutation rate following tissue culture.</title>
        <authorList>
            <person name="Rajewski A."/>
            <person name="Carter-House D."/>
            <person name="Stajich J."/>
            <person name="Litt A."/>
        </authorList>
    </citation>
    <scope>NUCLEOTIDE SEQUENCE [LARGE SCALE GENOMIC DNA]</scope>
    <source>
        <strain evidence="1">AR-01</strain>
    </source>
</reference>
<keyword evidence="2" id="KW-1185">Reference proteome</keyword>
<organism evidence="1 2">
    <name type="scientific">Datura stramonium</name>
    <name type="common">Jimsonweed</name>
    <name type="synonym">Common thornapple</name>
    <dbReference type="NCBI Taxonomy" id="4076"/>
    <lineage>
        <taxon>Eukaryota</taxon>
        <taxon>Viridiplantae</taxon>
        <taxon>Streptophyta</taxon>
        <taxon>Embryophyta</taxon>
        <taxon>Tracheophyta</taxon>
        <taxon>Spermatophyta</taxon>
        <taxon>Magnoliopsida</taxon>
        <taxon>eudicotyledons</taxon>
        <taxon>Gunneridae</taxon>
        <taxon>Pentapetalae</taxon>
        <taxon>asterids</taxon>
        <taxon>lamiids</taxon>
        <taxon>Solanales</taxon>
        <taxon>Solanaceae</taxon>
        <taxon>Solanoideae</taxon>
        <taxon>Datureae</taxon>
        <taxon>Datura</taxon>
    </lineage>
</organism>
<gene>
    <name evidence="1" type="ORF">HAX54_023318</name>
</gene>
<feature type="non-terminal residue" evidence="1">
    <location>
        <position position="57"/>
    </location>
</feature>
<sequence>MNRARNQEKGVAVVTSRGWGVAFNTSMNFEAFQAQKLTKTSAPHNMLRRVPRPSCAA</sequence>
<dbReference type="Proteomes" id="UP000823775">
    <property type="component" value="Unassembled WGS sequence"/>
</dbReference>
<evidence type="ECO:0000313" key="2">
    <source>
        <dbReference type="Proteomes" id="UP000823775"/>
    </source>
</evidence>
<proteinExistence type="predicted"/>
<protein>
    <submittedName>
        <fullName evidence="1">Uncharacterized protein</fullName>
    </submittedName>
</protein>
<name>A0ABS8UYK0_DATST</name>